<organism evidence="4 5">
    <name type="scientific">Actinoplanes palleronii</name>
    <dbReference type="NCBI Taxonomy" id="113570"/>
    <lineage>
        <taxon>Bacteria</taxon>
        <taxon>Bacillati</taxon>
        <taxon>Actinomycetota</taxon>
        <taxon>Actinomycetes</taxon>
        <taxon>Micromonosporales</taxon>
        <taxon>Micromonosporaceae</taxon>
        <taxon>Actinoplanes</taxon>
    </lineage>
</organism>
<dbReference type="RefSeq" id="WP_239164944.1">
    <property type="nucleotide sequence ID" value="NZ_BAAATY010000052.1"/>
</dbReference>
<dbReference type="SUPFAM" id="SSF52317">
    <property type="entry name" value="Class I glutamine amidotransferase-like"/>
    <property type="match status" value="1"/>
</dbReference>
<dbReference type="Gene3D" id="1.10.10.60">
    <property type="entry name" value="Homeodomain-like"/>
    <property type="match status" value="2"/>
</dbReference>
<dbReference type="PANTHER" id="PTHR43130:SF3">
    <property type="entry name" value="HTH-TYPE TRANSCRIPTIONAL REGULATOR RV1931C"/>
    <property type="match status" value="1"/>
</dbReference>
<dbReference type="SUPFAM" id="SSF46689">
    <property type="entry name" value="Homeodomain-like"/>
    <property type="match status" value="2"/>
</dbReference>
<evidence type="ECO:0000256" key="1">
    <source>
        <dbReference type="ARBA" id="ARBA00023015"/>
    </source>
</evidence>
<name>A0ABQ4BP19_9ACTN</name>
<gene>
    <name evidence="4" type="ORF">Apa02nite_085170</name>
</gene>
<dbReference type="PANTHER" id="PTHR43130">
    <property type="entry name" value="ARAC-FAMILY TRANSCRIPTIONAL REGULATOR"/>
    <property type="match status" value="1"/>
</dbReference>
<dbReference type="SMART" id="SM00342">
    <property type="entry name" value="HTH_ARAC"/>
    <property type="match status" value="1"/>
</dbReference>
<comment type="caution">
    <text evidence="4">The sequence shown here is derived from an EMBL/GenBank/DDBJ whole genome shotgun (WGS) entry which is preliminary data.</text>
</comment>
<dbReference type="InterPro" id="IPR002818">
    <property type="entry name" value="DJ-1/PfpI"/>
</dbReference>
<dbReference type="Gene3D" id="3.40.50.880">
    <property type="match status" value="1"/>
</dbReference>
<sequence length="338" mass="35496">MAGVRHLVVILAFDGVQLLDVAGPAEVFTTANRFGGDYDVRVISGTGADVVTSSGVRIGAGTAPDGLPRRLGTLIVPGRSDWPAAVRDEVTMAAVTGLAPRARRVASVCAGAFLLAEAGLLDGRRATTHWQLAGDLARAYPKVRVDSDPVFMKDGGVLTSAGVTAGIDLSLALVEDDHGAEPAREVARQLVVFMARPAGQSQFSARLSVRDAEHPVLRAAMDAVTGDPAADHATERLASRTGVSPRHLTRLFRAHTGLSPGRYVESIRVEAAQVLLEGGSGSVEQVAAESGFGSSETMRRVFQQHLGVSPTTYRARFRSTGMAASRSAEQPDAELPRA</sequence>
<accession>A0ABQ4BP19</accession>
<keyword evidence="2" id="KW-0804">Transcription</keyword>
<dbReference type="EMBL" id="BOMS01000143">
    <property type="protein sequence ID" value="GIE72409.1"/>
    <property type="molecule type" value="Genomic_DNA"/>
</dbReference>
<evidence type="ECO:0000313" key="4">
    <source>
        <dbReference type="EMBL" id="GIE72409.1"/>
    </source>
</evidence>
<evidence type="ECO:0000259" key="3">
    <source>
        <dbReference type="PROSITE" id="PS01124"/>
    </source>
</evidence>
<dbReference type="Pfam" id="PF01965">
    <property type="entry name" value="DJ-1_PfpI"/>
    <property type="match status" value="1"/>
</dbReference>
<dbReference type="InterPro" id="IPR018060">
    <property type="entry name" value="HTH_AraC"/>
</dbReference>
<dbReference type="PROSITE" id="PS01124">
    <property type="entry name" value="HTH_ARAC_FAMILY_2"/>
    <property type="match status" value="1"/>
</dbReference>
<dbReference type="Proteomes" id="UP000624709">
    <property type="component" value="Unassembled WGS sequence"/>
</dbReference>
<protein>
    <submittedName>
        <fullName evidence="4">AraC family transcriptional regulator</fullName>
    </submittedName>
</protein>
<proteinExistence type="predicted"/>
<evidence type="ECO:0000313" key="5">
    <source>
        <dbReference type="Proteomes" id="UP000624709"/>
    </source>
</evidence>
<keyword evidence="5" id="KW-1185">Reference proteome</keyword>
<dbReference type="InterPro" id="IPR029062">
    <property type="entry name" value="Class_I_gatase-like"/>
</dbReference>
<reference evidence="4 5" key="1">
    <citation type="submission" date="2021-01" db="EMBL/GenBank/DDBJ databases">
        <title>Whole genome shotgun sequence of Actinoplanes palleronii NBRC 14916.</title>
        <authorList>
            <person name="Komaki H."/>
            <person name="Tamura T."/>
        </authorList>
    </citation>
    <scope>NUCLEOTIDE SEQUENCE [LARGE SCALE GENOMIC DNA]</scope>
    <source>
        <strain evidence="4 5">NBRC 14916</strain>
    </source>
</reference>
<dbReference type="InterPro" id="IPR009057">
    <property type="entry name" value="Homeodomain-like_sf"/>
</dbReference>
<feature type="domain" description="HTH araC/xylS-type" evidence="3">
    <location>
        <begin position="218"/>
        <end position="316"/>
    </location>
</feature>
<evidence type="ECO:0000256" key="2">
    <source>
        <dbReference type="ARBA" id="ARBA00023163"/>
    </source>
</evidence>
<dbReference type="InterPro" id="IPR052158">
    <property type="entry name" value="INH-QAR"/>
</dbReference>
<keyword evidence="1" id="KW-0805">Transcription regulation</keyword>
<dbReference type="Pfam" id="PF12833">
    <property type="entry name" value="HTH_18"/>
    <property type="match status" value="1"/>
</dbReference>
<dbReference type="CDD" id="cd03137">
    <property type="entry name" value="GATase1_AraC_1"/>
    <property type="match status" value="1"/>
</dbReference>